<proteinExistence type="predicted"/>
<evidence type="ECO:0000256" key="1">
    <source>
        <dbReference type="SAM" id="Phobius"/>
    </source>
</evidence>
<sequence length="281" mass="33893">MYDHESFINNKKKQKQKKCKFTHILILILIILCIIIIGLLCVLIIYIIKYNNENKINNNTNTINNIKNIYNDNLIYDDKFKDAILQYYNKYVNRNDKPQVIFEIAKEKLITLYNMNMTDIISLSRCRINDNNDKNINRYIINSVCKNEDDEIHIYYKLYSCNNEQSIKIQENLNIFLDYDIKFYYTNIDYNIIIYCNIPFNNNEFGDISLYKNYISILMSTSNIHNIKYELYHMLSHIFIGKHEFNIRSYTFPYTKFINDDNNDINTERIYNFKNILNDCV</sequence>
<reference evidence="2 3" key="1">
    <citation type="journal article" date="2013" name="J. Virol.">
        <title>New Insights into the Evolution of Entomopoxvirinae from the Complete Genome Sequences of Four Entomopoxviruses Infecting Adoxophyes honmai, Choristoneura biennis, Choristoneura rosaceana, and Mythimna separata.</title>
        <authorList>
            <person name="Theze J."/>
            <person name="Takatsuka J."/>
            <person name="Li Z."/>
            <person name="Gallais J."/>
            <person name="Doucet D."/>
            <person name="Arif B."/>
            <person name="Nakai M."/>
            <person name="Herniou E.A."/>
        </authorList>
    </citation>
    <scope>NUCLEOTIDE SEQUENCE [LARGE SCALE GENOMIC DNA]</scope>
</reference>
<keyword evidence="3" id="KW-1185">Reference proteome</keyword>
<gene>
    <name evidence="2" type="ORF">MYSEV_187</name>
</gene>
<organism evidence="2 3">
    <name type="scientific">Mythimna separata entomopoxvirus 'L'</name>
    <dbReference type="NCBI Taxonomy" id="1293572"/>
    <lineage>
        <taxon>Viruses</taxon>
        <taxon>Varidnaviria</taxon>
        <taxon>Bamfordvirae</taxon>
        <taxon>Nucleocytoviricota</taxon>
        <taxon>Pokkesviricetes</taxon>
        <taxon>Chitovirales</taxon>
        <taxon>Poxviridae</taxon>
        <taxon>Entomopoxvirinae</taxon>
        <taxon>Betaentomopoxvirus</taxon>
        <taxon>Betaentomopoxvirus mseparata</taxon>
        <taxon>Mythimna separata entomopoxvirus</taxon>
    </lineage>
</organism>
<dbReference type="OrthoDB" id="27286at10239"/>
<evidence type="ECO:0000313" key="2">
    <source>
        <dbReference type="EMBL" id="CCU56385.1"/>
    </source>
</evidence>
<evidence type="ECO:0000313" key="3">
    <source>
        <dbReference type="Proteomes" id="UP000792671"/>
    </source>
</evidence>
<name>A0A916KQH8_9POXV</name>
<dbReference type="RefSeq" id="YP_008003704.1">
    <property type="nucleotide sequence ID" value="NC_021246.1"/>
</dbReference>
<dbReference type="KEGG" id="vg:15613809"/>
<dbReference type="GeneID" id="15613809"/>
<protein>
    <submittedName>
        <fullName evidence="2">Uncharacterized protein</fullName>
    </submittedName>
</protein>
<accession>A0A916KQH8</accession>
<keyword evidence="1" id="KW-0812">Transmembrane</keyword>
<keyword evidence="1" id="KW-1133">Transmembrane helix</keyword>
<feature type="transmembrane region" description="Helical" evidence="1">
    <location>
        <begin position="21"/>
        <end position="48"/>
    </location>
</feature>
<dbReference type="Proteomes" id="UP000792671">
    <property type="component" value="Genome"/>
</dbReference>
<keyword evidence="1" id="KW-0472">Membrane</keyword>
<dbReference type="EMBL" id="HF679134">
    <property type="protein sequence ID" value="CCU56385.1"/>
    <property type="molecule type" value="Genomic_DNA"/>
</dbReference>